<keyword evidence="3" id="KW-0808">Transferase</keyword>
<dbReference type="Pfam" id="PF13439">
    <property type="entry name" value="Glyco_transf_4"/>
    <property type="match status" value="1"/>
</dbReference>
<feature type="domain" description="Glycosyl transferase family 1" evidence="1">
    <location>
        <begin position="203"/>
        <end position="367"/>
    </location>
</feature>
<dbReference type="PANTHER" id="PTHR45947:SF15">
    <property type="entry name" value="TEICHURONIC ACID BIOSYNTHESIS GLYCOSYLTRANSFERASE TUAC-RELATED"/>
    <property type="match status" value="1"/>
</dbReference>
<sequence length="404" mass="44296">MYSAVAGAINHPDALNPYQALFNFRMLDALSEAGVDLDTVSPRPFAPPIGPYSSYRSIPLREQWGPYTLHHPRFWYLLPKRLLYAASGESYARRVPAYLERELAVPDVIHACHIYPDGYGLLPYANAHDLPLFVVAHGKLLNNLGDLPPTVDGKVRETLDEAAGVLCVSEALEAEAARHTDPSKVTTVPIGADPEKFPVDEQSRLRAELGIDPDATVVLFVGQFTERKGIEELATVLPDLDLDSTEFVFVGHGGELEEELKRAVADSGFSNRHVYTGVTSLALRRWHAIADLLVLPSHAEGRPTVIYEAMASETAVLASNVDGIPEQVADGETGVLIPPKDLPALRGSLETLTADRERLREMGEAGLERLRANDWTWASHAERVTELHRAALETATPVDQSVPR</sequence>
<dbReference type="Gene3D" id="3.40.50.2000">
    <property type="entry name" value="Glycogen Phosphorylase B"/>
    <property type="match status" value="2"/>
</dbReference>
<evidence type="ECO:0000259" key="2">
    <source>
        <dbReference type="Pfam" id="PF13439"/>
    </source>
</evidence>
<evidence type="ECO:0000313" key="3">
    <source>
        <dbReference type="EMBL" id="MXR52999.1"/>
    </source>
</evidence>
<accession>A0A6B0TIG3</accession>
<dbReference type="InterPro" id="IPR050194">
    <property type="entry name" value="Glycosyltransferase_grp1"/>
</dbReference>
<proteinExistence type="predicted"/>
<dbReference type="SUPFAM" id="SSF53756">
    <property type="entry name" value="UDP-Glycosyltransferase/glycogen phosphorylase"/>
    <property type="match status" value="1"/>
</dbReference>
<keyword evidence="4" id="KW-1185">Reference proteome</keyword>
<evidence type="ECO:0000313" key="4">
    <source>
        <dbReference type="Proteomes" id="UP000466535"/>
    </source>
</evidence>
<name>A0A6B0TIG3_9EURY</name>
<dbReference type="PANTHER" id="PTHR45947">
    <property type="entry name" value="SULFOQUINOVOSYL TRANSFERASE SQD2"/>
    <property type="match status" value="1"/>
</dbReference>
<evidence type="ECO:0000259" key="1">
    <source>
        <dbReference type="Pfam" id="PF00534"/>
    </source>
</evidence>
<gene>
    <name evidence="3" type="ORF">GRX03_15475</name>
</gene>
<dbReference type="AlphaFoldDB" id="A0A6B0TIG3"/>
<dbReference type="InterPro" id="IPR001296">
    <property type="entry name" value="Glyco_trans_1"/>
</dbReference>
<dbReference type="EMBL" id="WUUT01000007">
    <property type="protein sequence ID" value="MXR52999.1"/>
    <property type="molecule type" value="Genomic_DNA"/>
</dbReference>
<dbReference type="InterPro" id="IPR028098">
    <property type="entry name" value="Glyco_trans_4-like_N"/>
</dbReference>
<feature type="domain" description="Glycosyltransferase subfamily 4-like N-terminal" evidence="2">
    <location>
        <begin position="25"/>
        <end position="195"/>
    </location>
</feature>
<comment type="caution">
    <text evidence="3">The sequence shown here is derived from an EMBL/GenBank/DDBJ whole genome shotgun (WGS) entry which is preliminary data.</text>
</comment>
<dbReference type="Pfam" id="PF00534">
    <property type="entry name" value="Glycos_transf_1"/>
    <property type="match status" value="1"/>
</dbReference>
<protein>
    <submittedName>
        <fullName evidence="3">Glycosyltransferase</fullName>
    </submittedName>
</protein>
<organism evidence="3 4">
    <name type="scientific">Halovenus carboxidivorans</name>
    <dbReference type="NCBI Taxonomy" id="2692199"/>
    <lineage>
        <taxon>Archaea</taxon>
        <taxon>Methanobacteriati</taxon>
        <taxon>Methanobacteriota</taxon>
        <taxon>Stenosarchaea group</taxon>
        <taxon>Halobacteria</taxon>
        <taxon>Halobacteriales</taxon>
        <taxon>Haloarculaceae</taxon>
        <taxon>Halovenus</taxon>
    </lineage>
</organism>
<dbReference type="Proteomes" id="UP000466535">
    <property type="component" value="Unassembled WGS sequence"/>
</dbReference>
<dbReference type="GO" id="GO:0016757">
    <property type="term" value="F:glycosyltransferase activity"/>
    <property type="evidence" value="ECO:0007669"/>
    <property type="project" value="InterPro"/>
</dbReference>
<reference evidence="3 4" key="1">
    <citation type="submission" date="2019-12" db="EMBL/GenBank/DDBJ databases">
        <title>Isolation and characterization of three novel carbon monoxide-oxidizing members of Halobacteria from salione crusts and soils.</title>
        <authorList>
            <person name="Myers M.R."/>
            <person name="King G.M."/>
        </authorList>
    </citation>
    <scope>NUCLEOTIDE SEQUENCE [LARGE SCALE GENOMIC DNA]</scope>
    <source>
        <strain evidence="3 4">WSH3</strain>
    </source>
</reference>
<dbReference type="RefSeq" id="WP_159765209.1">
    <property type="nucleotide sequence ID" value="NZ_WUUT01000007.1"/>
</dbReference>
<dbReference type="OrthoDB" id="132546at2157"/>